<dbReference type="PANTHER" id="PTHR32024">
    <property type="entry name" value="TRK SYSTEM POTASSIUM UPTAKE PROTEIN TRKG-RELATED"/>
    <property type="match status" value="1"/>
</dbReference>
<dbReference type="EMBL" id="LJUI01000016">
    <property type="protein sequence ID" value="KPK70457.1"/>
    <property type="molecule type" value="Genomic_DNA"/>
</dbReference>
<dbReference type="InterPro" id="IPR003445">
    <property type="entry name" value="Cat_transpt"/>
</dbReference>
<reference evidence="9 10" key="1">
    <citation type="journal article" date="2015" name="Microbiome">
        <title>Genomic resolution of linkages in carbon, nitrogen, and sulfur cycling among widespread estuary sediment bacteria.</title>
        <authorList>
            <person name="Baker B.J."/>
            <person name="Lazar C.S."/>
            <person name="Teske A.P."/>
            <person name="Dick G.J."/>
        </authorList>
    </citation>
    <scope>NUCLEOTIDE SEQUENCE [LARGE SCALE GENOMIC DNA]</scope>
    <source>
        <strain evidence="9">SM23_40</strain>
    </source>
</reference>
<dbReference type="GO" id="GO:0030001">
    <property type="term" value="P:metal ion transport"/>
    <property type="evidence" value="ECO:0007669"/>
    <property type="project" value="UniProtKB-ARBA"/>
</dbReference>
<feature type="transmembrane region" description="Helical" evidence="8">
    <location>
        <begin position="20"/>
        <end position="40"/>
    </location>
</feature>
<dbReference type="GO" id="GO:0005886">
    <property type="term" value="C:plasma membrane"/>
    <property type="evidence" value="ECO:0007669"/>
    <property type="project" value="UniProtKB-SubCell"/>
</dbReference>
<keyword evidence="3" id="KW-1003">Cell membrane</keyword>
<keyword evidence="7 8" id="KW-0472">Membrane</keyword>
<dbReference type="Pfam" id="PF02386">
    <property type="entry name" value="TrkH"/>
    <property type="match status" value="1"/>
</dbReference>
<accession>A0A0S8GCI8</accession>
<evidence type="ECO:0000256" key="1">
    <source>
        <dbReference type="ARBA" id="ARBA00004651"/>
    </source>
</evidence>
<evidence type="ECO:0000256" key="3">
    <source>
        <dbReference type="ARBA" id="ARBA00022475"/>
    </source>
</evidence>
<feature type="transmembrane region" description="Helical" evidence="8">
    <location>
        <begin position="167"/>
        <end position="187"/>
    </location>
</feature>
<comment type="caution">
    <text evidence="9">The sequence shown here is derived from an EMBL/GenBank/DDBJ whole genome shotgun (WGS) entry which is preliminary data.</text>
</comment>
<feature type="transmembrane region" description="Helical" evidence="8">
    <location>
        <begin position="199"/>
        <end position="224"/>
    </location>
</feature>
<evidence type="ECO:0000256" key="2">
    <source>
        <dbReference type="ARBA" id="ARBA00022448"/>
    </source>
</evidence>
<name>A0A0S8GCI8_UNCT6</name>
<sequence length="465" mass="48946">MWGPVKSPPKLQVTPAGVVLLGYLALITVGTSVLVLPVSWSETGRAQDTGTVEALFTATSAVCVTGLIVRDTQFDLSPFGQCVILVLIQVGGLGYMTLATAFALLLGRRRISLRERLLVQQSSGQLTLEGLGRFTVRVLKVTVLLEGMGAAALTAKFLYDGIGLPRAAALGVFHAVSAFCNAGFSLFSTGLAGYARDPVVLLVVAALFVCGGIGFIVIVNVYAVKVRRSVRLLSLHTRLVLRTTLLLLAVGTIGILALEWSNGLGGLSWWEKGVVSFFQAATPRTAGFSAASVGAFTYGAQYLIILLMFIGAAPGGTGGGIKVTTFACLLHTIKSLVRKDKDVIMLNRRISEETVSRTLALVTVSMVILIIGVGALCISERGALQQKGLIGVLFEEVSAFGTVGLSLGSFSQNSCSLARDFTSFGKVILVLTMVAGRVGPLTLGMAMAQMRPGLFRLPEGKFIVG</sequence>
<feature type="transmembrane region" description="Helical" evidence="8">
    <location>
        <begin position="389"/>
        <end position="407"/>
    </location>
</feature>
<dbReference type="PANTHER" id="PTHR32024:SF1">
    <property type="entry name" value="KTR SYSTEM POTASSIUM UPTAKE PROTEIN B"/>
    <property type="match status" value="1"/>
</dbReference>
<protein>
    <recommendedName>
        <fullName evidence="11">Trk family potassium uptake protein</fullName>
    </recommendedName>
</protein>
<organism evidence="9 10">
    <name type="scientific">candidate division TA06 bacterium SM23_40</name>
    <dbReference type="NCBI Taxonomy" id="1703774"/>
    <lineage>
        <taxon>Bacteria</taxon>
        <taxon>Bacteria division TA06</taxon>
    </lineage>
</organism>
<evidence type="ECO:0000313" key="10">
    <source>
        <dbReference type="Proteomes" id="UP000051717"/>
    </source>
</evidence>
<feature type="transmembrane region" description="Helical" evidence="8">
    <location>
        <begin position="52"/>
        <end position="69"/>
    </location>
</feature>
<evidence type="ECO:0000256" key="4">
    <source>
        <dbReference type="ARBA" id="ARBA00022692"/>
    </source>
</evidence>
<keyword evidence="2" id="KW-0813">Transport</keyword>
<evidence type="ECO:0000256" key="8">
    <source>
        <dbReference type="SAM" id="Phobius"/>
    </source>
</evidence>
<evidence type="ECO:0000256" key="7">
    <source>
        <dbReference type="ARBA" id="ARBA00023136"/>
    </source>
</evidence>
<evidence type="ECO:0000256" key="6">
    <source>
        <dbReference type="ARBA" id="ARBA00023065"/>
    </source>
</evidence>
<feature type="transmembrane region" description="Helical" evidence="8">
    <location>
        <begin position="357"/>
        <end position="377"/>
    </location>
</feature>
<evidence type="ECO:0008006" key="11">
    <source>
        <dbReference type="Google" id="ProtNLM"/>
    </source>
</evidence>
<comment type="subcellular location">
    <subcellularLocation>
        <location evidence="1">Cell membrane</location>
        <topology evidence="1">Multi-pass membrane protein</topology>
    </subcellularLocation>
</comment>
<evidence type="ECO:0000313" key="9">
    <source>
        <dbReference type="EMBL" id="KPK70457.1"/>
    </source>
</evidence>
<feature type="transmembrane region" description="Helical" evidence="8">
    <location>
        <begin position="245"/>
        <end position="270"/>
    </location>
</feature>
<evidence type="ECO:0000256" key="5">
    <source>
        <dbReference type="ARBA" id="ARBA00022989"/>
    </source>
</evidence>
<proteinExistence type="predicted"/>
<feature type="transmembrane region" description="Helical" evidence="8">
    <location>
        <begin position="290"/>
        <end position="312"/>
    </location>
</feature>
<feature type="transmembrane region" description="Helical" evidence="8">
    <location>
        <begin position="84"/>
        <end position="106"/>
    </location>
</feature>
<dbReference type="Proteomes" id="UP000051717">
    <property type="component" value="Unassembled WGS sequence"/>
</dbReference>
<keyword evidence="5 8" id="KW-1133">Transmembrane helix</keyword>
<feature type="transmembrane region" description="Helical" evidence="8">
    <location>
        <begin position="427"/>
        <end position="448"/>
    </location>
</feature>
<gene>
    <name evidence="9" type="ORF">AMJ82_03300</name>
</gene>
<keyword evidence="4 8" id="KW-0812">Transmembrane</keyword>
<keyword evidence="6" id="KW-0406">Ion transport</keyword>
<dbReference type="AlphaFoldDB" id="A0A0S8GCI8"/>
<dbReference type="GO" id="GO:0008324">
    <property type="term" value="F:monoatomic cation transmembrane transporter activity"/>
    <property type="evidence" value="ECO:0007669"/>
    <property type="project" value="InterPro"/>
</dbReference>